<keyword evidence="1" id="KW-0808">Transferase</keyword>
<dbReference type="GO" id="GO:0016740">
    <property type="term" value="F:transferase activity"/>
    <property type="evidence" value="ECO:0007669"/>
    <property type="project" value="UniProtKB-KW"/>
</dbReference>
<sequence length="230" mass="23552">MLGGFRATRSDLDVLAVVAGATGQAEQRDLGEELAATAAHCPGTGLELSVVTSATAADLGACPFEVHVRASAEERVVVPGAGHAGDPDLVLHCAVCRDHPYAVCGPPASEVFGPVPAERVVTAMLDELRWGLDQADSTYAVLNACRALRFAEGGGLCSKVGGGRWYLSRHGGHTTVAAALSHQLGCGPRPASADAAVFVESASRLLTPGPPSPTPARRRASGGRECGPRL</sequence>
<proteinExistence type="predicted"/>
<dbReference type="Proteomes" id="UP000516428">
    <property type="component" value="Chromosome"/>
</dbReference>
<reference evidence="4 5" key="1">
    <citation type="submission" date="2020-09" db="EMBL/GenBank/DDBJ databases">
        <title>A novel species.</title>
        <authorList>
            <person name="Gao J."/>
        </authorList>
    </citation>
    <scope>NUCLEOTIDE SEQUENCE [LARGE SCALE GENOMIC DNA]</scope>
    <source>
        <strain evidence="4 5">CRXT-Y-14</strain>
    </source>
</reference>
<evidence type="ECO:0000313" key="4">
    <source>
        <dbReference type="EMBL" id="QNS02785.1"/>
    </source>
</evidence>
<dbReference type="EMBL" id="CP061281">
    <property type="protein sequence ID" value="QNS02785.1"/>
    <property type="molecule type" value="Genomic_DNA"/>
</dbReference>
<protein>
    <submittedName>
        <fullName evidence="4">DUF4111 domain-containing protein</fullName>
    </submittedName>
</protein>
<evidence type="ECO:0000256" key="1">
    <source>
        <dbReference type="ARBA" id="ARBA00022679"/>
    </source>
</evidence>
<dbReference type="KEGG" id="sxn:IAG42_03535"/>
<dbReference type="AlphaFoldDB" id="A0A7H1B230"/>
<gene>
    <name evidence="4" type="ORF">IAG42_03535</name>
</gene>
<dbReference type="RefSeq" id="WP_188335540.1">
    <property type="nucleotide sequence ID" value="NZ_CP061281.1"/>
</dbReference>
<accession>A0A7H1B230</accession>
<dbReference type="InterPro" id="IPR025184">
    <property type="entry name" value="AadA_C"/>
</dbReference>
<evidence type="ECO:0000256" key="2">
    <source>
        <dbReference type="SAM" id="MobiDB-lite"/>
    </source>
</evidence>
<evidence type="ECO:0000313" key="5">
    <source>
        <dbReference type="Proteomes" id="UP000516428"/>
    </source>
</evidence>
<name>A0A7H1B230_9ACTN</name>
<keyword evidence="5" id="KW-1185">Reference proteome</keyword>
<evidence type="ECO:0000259" key="3">
    <source>
        <dbReference type="Pfam" id="PF13427"/>
    </source>
</evidence>
<feature type="domain" description="Adenylyltransferase AadA C-terminal" evidence="3">
    <location>
        <begin position="110"/>
        <end position="169"/>
    </location>
</feature>
<organism evidence="4 5">
    <name type="scientific">Streptomyces xanthii</name>
    <dbReference type="NCBI Taxonomy" id="2768069"/>
    <lineage>
        <taxon>Bacteria</taxon>
        <taxon>Bacillati</taxon>
        <taxon>Actinomycetota</taxon>
        <taxon>Actinomycetes</taxon>
        <taxon>Kitasatosporales</taxon>
        <taxon>Streptomycetaceae</taxon>
        <taxon>Streptomyces</taxon>
    </lineage>
</organism>
<feature type="region of interest" description="Disordered" evidence="2">
    <location>
        <begin position="204"/>
        <end position="230"/>
    </location>
</feature>
<dbReference type="Pfam" id="PF13427">
    <property type="entry name" value="AadA_C"/>
    <property type="match status" value="1"/>
</dbReference>